<feature type="chain" id="PRO_5017029773" description="DUF2939 domain-containing protein" evidence="1">
    <location>
        <begin position="26"/>
        <end position="195"/>
    </location>
</feature>
<dbReference type="Proteomes" id="UP000253940">
    <property type="component" value="Chromosome"/>
</dbReference>
<evidence type="ECO:0000256" key="1">
    <source>
        <dbReference type="SAM" id="SignalP"/>
    </source>
</evidence>
<sequence>MMMTRSRSYFVYAFMMMLYIPAGHAAVDTEALGNTIDVLSAIVNVATAGQKPGDAGISPSEEQRAMIINEIAKGAGNSSNTIKQTIIDTQSSLQSILESASCSRENTESVIAANQFITSDEGTKTSNFPINTQKNVCANVVRIDQWKMPQPDVLEFAALFRLEHTQQAKSWRFSLKRMESGAWSLQSRTLDINKN</sequence>
<dbReference type="AlphaFoldDB" id="A0A345PAH2"/>
<dbReference type="EMBL" id="CP031222">
    <property type="protein sequence ID" value="AXI04281.1"/>
    <property type="molecule type" value="Genomic_DNA"/>
</dbReference>
<protein>
    <recommendedName>
        <fullName evidence="4">DUF2939 domain-containing protein</fullName>
    </recommendedName>
</protein>
<name>A0A345PAH2_9GAMM</name>
<gene>
    <name evidence="2" type="ORF">HYN46_16420</name>
</gene>
<dbReference type="KEGG" id="mbah:HYN46_16420"/>
<evidence type="ECO:0008006" key="4">
    <source>
        <dbReference type="Google" id="ProtNLM"/>
    </source>
</evidence>
<keyword evidence="1" id="KW-0732">Signal</keyword>
<proteinExistence type="predicted"/>
<accession>A0A345PAH2</accession>
<reference evidence="2 3" key="1">
    <citation type="submission" date="2018-07" db="EMBL/GenBank/DDBJ databases">
        <title>Genome sequencing of Moraxellaceae gen. HYN0046.</title>
        <authorList>
            <person name="Kim M."/>
            <person name="Yi H."/>
        </authorList>
    </citation>
    <scope>NUCLEOTIDE SEQUENCE [LARGE SCALE GENOMIC DNA]</scope>
    <source>
        <strain evidence="2 3">HYN0046</strain>
    </source>
</reference>
<feature type="signal peptide" evidence="1">
    <location>
        <begin position="1"/>
        <end position="25"/>
    </location>
</feature>
<keyword evidence="3" id="KW-1185">Reference proteome</keyword>
<organism evidence="2 3">
    <name type="scientific">Aquirhabdus parva</name>
    <dbReference type="NCBI Taxonomy" id="2283318"/>
    <lineage>
        <taxon>Bacteria</taxon>
        <taxon>Pseudomonadati</taxon>
        <taxon>Pseudomonadota</taxon>
        <taxon>Gammaproteobacteria</taxon>
        <taxon>Moraxellales</taxon>
        <taxon>Moraxellaceae</taxon>
        <taxon>Aquirhabdus</taxon>
    </lineage>
</organism>
<evidence type="ECO:0000313" key="3">
    <source>
        <dbReference type="Proteomes" id="UP000253940"/>
    </source>
</evidence>
<evidence type="ECO:0000313" key="2">
    <source>
        <dbReference type="EMBL" id="AXI04281.1"/>
    </source>
</evidence>